<evidence type="ECO:0000313" key="2">
    <source>
        <dbReference type="EMBL" id="MFK2857050.1"/>
    </source>
</evidence>
<keyword evidence="1" id="KW-1133">Transmembrane helix</keyword>
<dbReference type="RefSeq" id="WP_380006989.1">
    <property type="nucleotide sequence ID" value="NZ_JADIKI010000023.1"/>
</dbReference>
<dbReference type="Proteomes" id="UP001620409">
    <property type="component" value="Unassembled WGS sequence"/>
</dbReference>
<sequence>MHVELSKLPMDTFKDLAKHYLMIVLGILTALGLEAWIEHLHHRHAAQIASVQIEAEIRENKLEIEKARDKDLARMHVFEKVRDGLINDIKSNATNATIIQHVHELIPDGLSLSWHWPSLRHEAWDVAVANQSAGWIDSDNLHRYTTVYSAQNFHGAMANADIQIALDGPRMIDADIDLQTGEIQPRQLLHVVNQMWALTGETTGNLDRLDKAIDEAMSNRAIASR</sequence>
<organism evidence="2 3">
    <name type="scientific">Dyella humi</name>
    <dbReference type="NCBI Taxonomy" id="1770547"/>
    <lineage>
        <taxon>Bacteria</taxon>
        <taxon>Pseudomonadati</taxon>
        <taxon>Pseudomonadota</taxon>
        <taxon>Gammaproteobacteria</taxon>
        <taxon>Lysobacterales</taxon>
        <taxon>Rhodanobacteraceae</taxon>
        <taxon>Dyella</taxon>
    </lineage>
</organism>
<evidence type="ECO:0000313" key="3">
    <source>
        <dbReference type="Proteomes" id="UP001620409"/>
    </source>
</evidence>
<evidence type="ECO:0000256" key="1">
    <source>
        <dbReference type="SAM" id="Phobius"/>
    </source>
</evidence>
<dbReference type="EMBL" id="JADIKI010000023">
    <property type="protein sequence ID" value="MFK2857050.1"/>
    <property type="molecule type" value="Genomic_DNA"/>
</dbReference>
<name>A0ABW8IQM6_9GAMM</name>
<feature type="transmembrane region" description="Helical" evidence="1">
    <location>
        <begin position="20"/>
        <end position="37"/>
    </location>
</feature>
<gene>
    <name evidence="2" type="ORF">ISP18_20775</name>
</gene>
<proteinExistence type="predicted"/>
<keyword evidence="1" id="KW-0472">Membrane</keyword>
<keyword evidence="3" id="KW-1185">Reference proteome</keyword>
<accession>A0ABW8IQM6</accession>
<comment type="caution">
    <text evidence="2">The sequence shown here is derived from an EMBL/GenBank/DDBJ whole genome shotgun (WGS) entry which is preliminary data.</text>
</comment>
<protein>
    <submittedName>
        <fullName evidence="2">Uncharacterized protein</fullName>
    </submittedName>
</protein>
<keyword evidence="1" id="KW-0812">Transmembrane</keyword>
<reference evidence="2 3" key="1">
    <citation type="submission" date="2020-10" db="EMBL/GenBank/DDBJ databases">
        <title>Phylogeny of dyella-like bacteria.</title>
        <authorList>
            <person name="Fu J."/>
        </authorList>
    </citation>
    <scope>NUCLEOTIDE SEQUENCE [LARGE SCALE GENOMIC DNA]</scope>
    <source>
        <strain evidence="2 3">DHG40</strain>
    </source>
</reference>